<dbReference type="InterPro" id="IPR002500">
    <property type="entry name" value="PAPS_reduct_dom"/>
</dbReference>
<dbReference type="AlphaFoldDB" id="A0AAU9PZ56"/>
<dbReference type="Pfam" id="PF01507">
    <property type="entry name" value="PAPS_reduct"/>
    <property type="match status" value="1"/>
</dbReference>
<organism evidence="2 3">
    <name type="scientific">Vibrio owensii</name>
    <dbReference type="NCBI Taxonomy" id="696485"/>
    <lineage>
        <taxon>Bacteria</taxon>
        <taxon>Pseudomonadati</taxon>
        <taxon>Pseudomonadota</taxon>
        <taxon>Gammaproteobacteria</taxon>
        <taxon>Vibrionales</taxon>
        <taxon>Vibrionaceae</taxon>
        <taxon>Vibrio</taxon>
    </lineage>
</organism>
<dbReference type="Proteomes" id="UP001295420">
    <property type="component" value="Unassembled WGS sequence"/>
</dbReference>
<dbReference type="PANTHER" id="PTHR30083">
    <property type="entry name" value="TRANSCRIPTIONAL REGULATOR-RELATED"/>
    <property type="match status" value="1"/>
</dbReference>
<feature type="domain" description="Phosphoadenosine phosphosulphate reductase" evidence="1">
    <location>
        <begin position="32"/>
        <end position="219"/>
    </location>
</feature>
<protein>
    <submittedName>
        <fullName evidence="2">Co-activator of prophage gene expression IbrA</fullName>
    </submittedName>
</protein>
<dbReference type="InterPro" id="IPR014729">
    <property type="entry name" value="Rossmann-like_a/b/a_fold"/>
</dbReference>
<sequence length="390" mass="45884">MAQHRKKQEIDIDVETKAKERIRYLYETFGDVAVAFSAGKDSNALLELVIEVANELGKTPVRVVFFDEEAIHPPTIEFAERTAQREDVIFEWYCLEFKHRNACSNDEPFWHCWDKRYEHLWVREMPDCAITEHSAFTFGDTVPDFCNKIFEYSNTVLVLGIRTQESLRRLRAVLKKKNENYIIRRKHGSMVAYPIYDMSSVDVWKVIADRNADYNRTYDVFNRTRLHDRLLHQRVCPPYGEEPLRGLDLYAECFPELWHKMINRVPGAATAARYGNTELYSRAEKPDNWTYREYIENIVQTYQGKYREQVVDNINSMMRYHAKRTADPIPEEFDHVVTGLSYKFLAKAAVRGDFKNRVSQMLVERAEKACNREGLTKEEAQELHGRDINL</sequence>
<evidence type="ECO:0000259" key="1">
    <source>
        <dbReference type="Pfam" id="PF01507"/>
    </source>
</evidence>
<proteinExistence type="predicted"/>
<dbReference type="PANTHER" id="PTHR30083:SF0">
    <property type="entry name" value="3'-PHOSPHOADENOSINE 5'-PHOSPHOSULFATE SULFOTRANSFERASE (PAPS REDUCTASE)_FAD SYNTHETASE"/>
    <property type="match status" value="1"/>
</dbReference>
<comment type="caution">
    <text evidence="2">The sequence shown here is derived from an EMBL/GenBank/DDBJ whole genome shotgun (WGS) entry which is preliminary data.</text>
</comment>
<dbReference type="RefSeq" id="WP_409929988.1">
    <property type="nucleotide sequence ID" value="NZ_CAKMTQ010000001.1"/>
</dbReference>
<dbReference type="Pfam" id="PF11922">
    <property type="entry name" value="DUF3440"/>
    <property type="match status" value="1"/>
</dbReference>
<name>A0AAU9PZ56_9VIBR</name>
<dbReference type="GO" id="GO:0071453">
    <property type="term" value="P:cellular response to oxygen levels"/>
    <property type="evidence" value="ECO:0007669"/>
    <property type="project" value="TreeGrafter"/>
</dbReference>
<dbReference type="InterPro" id="IPR021845">
    <property type="entry name" value="DUF3440"/>
</dbReference>
<evidence type="ECO:0000313" key="3">
    <source>
        <dbReference type="Proteomes" id="UP001295420"/>
    </source>
</evidence>
<dbReference type="EMBL" id="CAKMTQ010000001">
    <property type="protein sequence ID" value="CAH1521308.1"/>
    <property type="molecule type" value="Genomic_DNA"/>
</dbReference>
<gene>
    <name evidence="2" type="ORF">THF1D04_10755</name>
</gene>
<dbReference type="SUPFAM" id="SSF52402">
    <property type="entry name" value="Adenine nucleotide alpha hydrolases-like"/>
    <property type="match status" value="1"/>
</dbReference>
<dbReference type="GO" id="GO:0003824">
    <property type="term" value="F:catalytic activity"/>
    <property type="evidence" value="ECO:0007669"/>
    <property type="project" value="InterPro"/>
</dbReference>
<evidence type="ECO:0000313" key="2">
    <source>
        <dbReference type="EMBL" id="CAH1521308.1"/>
    </source>
</evidence>
<reference evidence="2" key="1">
    <citation type="submission" date="2022-01" db="EMBL/GenBank/DDBJ databases">
        <authorList>
            <person name="Lagorce A."/>
        </authorList>
    </citation>
    <scope>NUCLEOTIDE SEQUENCE</scope>
    <source>
        <strain evidence="2">Th15_F1_D04</strain>
    </source>
</reference>
<dbReference type="Gene3D" id="3.40.50.620">
    <property type="entry name" value="HUPs"/>
    <property type="match status" value="1"/>
</dbReference>
<accession>A0AAU9PZ56</accession>